<dbReference type="OrthoDB" id="2085614at2"/>
<dbReference type="InterPro" id="IPR029063">
    <property type="entry name" value="SAM-dependent_MTases_sf"/>
</dbReference>
<comment type="caution">
    <text evidence="2">The sequence shown here is derived from an EMBL/GenBank/DDBJ whole genome shotgun (WGS) entry which is preliminary data.</text>
</comment>
<dbReference type="InterPro" id="IPR013216">
    <property type="entry name" value="Methyltransf_11"/>
</dbReference>
<reference evidence="2 3" key="1">
    <citation type="submission" date="2018-09" db="EMBL/GenBank/DDBJ databases">
        <authorList>
            <person name="Wang F."/>
        </authorList>
    </citation>
    <scope>NUCLEOTIDE SEQUENCE [LARGE SCALE GENOMIC DNA]</scope>
    <source>
        <strain evidence="2 3">PLHSC7-2</strain>
    </source>
</reference>
<dbReference type="GO" id="GO:0032259">
    <property type="term" value="P:methylation"/>
    <property type="evidence" value="ECO:0007669"/>
    <property type="project" value="UniProtKB-KW"/>
</dbReference>
<dbReference type="Proteomes" id="UP000283255">
    <property type="component" value="Unassembled WGS sequence"/>
</dbReference>
<feature type="domain" description="Methyltransferase type 11" evidence="1">
    <location>
        <begin position="52"/>
        <end position="148"/>
    </location>
</feature>
<gene>
    <name evidence="2" type="ORF">D1Z90_06440</name>
</gene>
<dbReference type="AlphaFoldDB" id="A0A418YGS1"/>
<dbReference type="EMBL" id="QZCH01000005">
    <property type="protein sequence ID" value="RJG49004.1"/>
    <property type="molecule type" value="Genomic_DNA"/>
</dbReference>
<dbReference type="CDD" id="cd02440">
    <property type="entry name" value="AdoMet_MTases"/>
    <property type="match status" value="1"/>
</dbReference>
<evidence type="ECO:0000259" key="1">
    <source>
        <dbReference type="Pfam" id="PF08241"/>
    </source>
</evidence>
<organism evidence="2 3">
    <name type="scientific">Motilimonas pumila</name>
    <dbReference type="NCBI Taxonomy" id="2303987"/>
    <lineage>
        <taxon>Bacteria</taxon>
        <taxon>Pseudomonadati</taxon>
        <taxon>Pseudomonadota</taxon>
        <taxon>Gammaproteobacteria</taxon>
        <taxon>Alteromonadales</taxon>
        <taxon>Alteromonadales genera incertae sedis</taxon>
        <taxon>Motilimonas</taxon>
    </lineage>
</organism>
<keyword evidence="2" id="KW-0808">Transferase</keyword>
<dbReference type="PANTHER" id="PTHR43861">
    <property type="entry name" value="TRANS-ACONITATE 2-METHYLTRANSFERASE-RELATED"/>
    <property type="match status" value="1"/>
</dbReference>
<dbReference type="Pfam" id="PF08241">
    <property type="entry name" value="Methyltransf_11"/>
    <property type="match status" value="1"/>
</dbReference>
<evidence type="ECO:0000313" key="3">
    <source>
        <dbReference type="Proteomes" id="UP000283255"/>
    </source>
</evidence>
<keyword evidence="2" id="KW-0489">Methyltransferase</keyword>
<proteinExistence type="predicted"/>
<dbReference type="RefSeq" id="WP_119909935.1">
    <property type="nucleotide sequence ID" value="NZ_QZCH01000005.1"/>
</dbReference>
<evidence type="ECO:0000313" key="2">
    <source>
        <dbReference type="EMBL" id="RJG49004.1"/>
    </source>
</evidence>
<protein>
    <submittedName>
        <fullName evidence="2">Class I SAM-dependent methyltransferase</fullName>
    </submittedName>
</protein>
<accession>A0A418YGS1</accession>
<dbReference type="SUPFAM" id="SSF53335">
    <property type="entry name" value="S-adenosyl-L-methionine-dependent methyltransferases"/>
    <property type="match status" value="1"/>
</dbReference>
<sequence length="238" mass="26654">MTTYFDAYGERAATLENHTQIAGRYAIQHQAEKHIVQDLINKLSISSKDTLLEVGCGTGNLLIPLSFFTKKCVGIDHPGCIKKLSERTKSDNLELLAGDFLSLKLPREHKFDVIVIYSVLHCLRNSSDVMAFIDKAVALLAPGGRLILGDLPNNDLKQRFVNSQEGQRFSVEWREAIADMPEEPAFEPVSEAVSFDDESVLSLLLQIRQKGLEAHLLPQPSHLPFGHTREDIVVRKYC</sequence>
<reference evidence="2 3" key="2">
    <citation type="submission" date="2019-01" db="EMBL/GenBank/DDBJ databases">
        <title>Motilimonas pumilus sp. nov., isolated from the gut of sea cucumber (Apostichopus japonicus).</title>
        <authorList>
            <person name="Wang F.-Q."/>
            <person name="Ren L.-H."/>
            <person name="Lin Y.-W."/>
            <person name="Sun G.-H."/>
            <person name="Du Z.-J."/>
            <person name="Zhao J.-X."/>
            <person name="Liu X.-J."/>
            <person name="Liu L.-J."/>
        </authorList>
    </citation>
    <scope>NUCLEOTIDE SEQUENCE [LARGE SCALE GENOMIC DNA]</scope>
    <source>
        <strain evidence="2 3">PLHSC7-2</strain>
    </source>
</reference>
<keyword evidence="3" id="KW-1185">Reference proteome</keyword>
<name>A0A418YGS1_9GAMM</name>
<dbReference type="GO" id="GO:0008757">
    <property type="term" value="F:S-adenosylmethionine-dependent methyltransferase activity"/>
    <property type="evidence" value="ECO:0007669"/>
    <property type="project" value="InterPro"/>
</dbReference>
<dbReference type="Gene3D" id="3.40.50.150">
    <property type="entry name" value="Vaccinia Virus protein VP39"/>
    <property type="match status" value="1"/>
</dbReference>